<keyword evidence="2" id="KW-1185">Reference proteome</keyword>
<accession>A0ACB6RH98</accession>
<protein>
    <submittedName>
        <fullName evidence="1">Uncharacterized protein</fullName>
    </submittedName>
</protein>
<proteinExistence type="predicted"/>
<dbReference type="Proteomes" id="UP000799755">
    <property type="component" value="Unassembled WGS sequence"/>
</dbReference>
<comment type="caution">
    <text evidence="1">The sequence shown here is derived from an EMBL/GenBank/DDBJ whole genome shotgun (WGS) entry which is preliminary data.</text>
</comment>
<gene>
    <name evidence="1" type="ORF">BDR25DRAFT_348163</name>
</gene>
<name>A0ACB6RH98_9PLEO</name>
<organism evidence="1 2">
    <name type="scientific">Lindgomyces ingoldianus</name>
    <dbReference type="NCBI Taxonomy" id="673940"/>
    <lineage>
        <taxon>Eukaryota</taxon>
        <taxon>Fungi</taxon>
        <taxon>Dikarya</taxon>
        <taxon>Ascomycota</taxon>
        <taxon>Pezizomycotina</taxon>
        <taxon>Dothideomycetes</taxon>
        <taxon>Pleosporomycetidae</taxon>
        <taxon>Pleosporales</taxon>
        <taxon>Lindgomycetaceae</taxon>
        <taxon>Lindgomyces</taxon>
    </lineage>
</organism>
<dbReference type="EMBL" id="MU003492">
    <property type="protein sequence ID" value="KAF2477846.1"/>
    <property type="molecule type" value="Genomic_DNA"/>
</dbReference>
<reference evidence="1" key="1">
    <citation type="journal article" date="2020" name="Stud. Mycol.">
        <title>101 Dothideomycetes genomes: a test case for predicting lifestyles and emergence of pathogens.</title>
        <authorList>
            <person name="Haridas S."/>
            <person name="Albert R."/>
            <person name="Binder M."/>
            <person name="Bloem J."/>
            <person name="Labutti K."/>
            <person name="Salamov A."/>
            <person name="Andreopoulos B."/>
            <person name="Baker S."/>
            <person name="Barry K."/>
            <person name="Bills G."/>
            <person name="Bluhm B."/>
            <person name="Cannon C."/>
            <person name="Castanera R."/>
            <person name="Culley D."/>
            <person name="Daum C."/>
            <person name="Ezra D."/>
            <person name="Gonzalez J."/>
            <person name="Henrissat B."/>
            <person name="Kuo A."/>
            <person name="Liang C."/>
            <person name="Lipzen A."/>
            <person name="Lutzoni F."/>
            <person name="Magnuson J."/>
            <person name="Mondo S."/>
            <person name="Nolan M."/>
            <person name="Ohm R."/>
            <person name="Pangilinan J."/>
            <person name="Park H.-J."/>
            <person name="Ramirez L."/>
            <person name="Alfaro M."/>
            <person name="Sun H."/>
            <person name="Tritt A."/>
            <person name="Yoshinaga Y."/>
            <person name="Zwiers L.-H."/>
            <person name="Turgeon B."/>
            <person name="Goodwin S."/>
            <person name="Spatafora J."/>
            <person name="Crous P."/>
            <person name="Grigoriev I."/>
        </authorList>
    </citation>
    <scope>NUCLEOTIDE SEQUENCE</scope>
    <source>
        <strain evidence="1">ATCC 200398</strain>
    </source>
</reference>
<evidence type="ECO:0000313" key="1">
    <source>
        <dbReference type="EMBL" id="KAF2477846.1"/>
    </source>
</evidence>
<sequence length="137" mass="15579">MVLRINKKMSLGMKSLRLMMEKRLNLSTSLSRTNNLRTPINASDLFKMKAYILVLVLATATAIPTSVPTLTIQAAAERLSYRVLLNTVEEMITDLKATFSDSDNLQHITAIDIHLQTKYSPHSTYHQIRLDRYDLTV</sequence>
<evidence type="ECO:0000313" key="2">
    <source>
        <dbReference type="Proteomes" id="UP000799755"/>
    </source>
</evidence>